<keyword evidence="2" id="KW-1185">Reference proteome</keyword>
<protein>
    <recommendedName>
        <fullName evidence="3">DUF559 domain-containing protein</fullName>
    </recommendedName>
</protein>
<sequence length="320" mass="35311">MPAPGPLPELPAGQHTRRSLLDQGVTVAQIRRLVRNQVLVQIARGIYLHAPELVSAQPPPEPIRAAALLHGLSRDRPHAASHATAASLLGLFGQQLRLPVHVTSPADSAGIRRATGVISHVCQLDPLDTVRSDRGILLTSPVRTWVDLSLTASLRDSVIWADQLLRPPRPEFGDSSPQLAEPEDLWNALARRGRVNGLRMVRTAAALARVGADSPRETELRLALQAAGLPEADVNAWVFSDDGTPLFQPDLSYLRYKVCVQYEGRHHSALHQVERDVSRAELAADHGWKEVRITNRHRARQWQPAITRVAQALRERGWHG</sequence>
<dbReference type="EMBL" id="JAVKGT010000006">
    <property type="protein sequence ID" value="MDR5711230.1"/>
    <property type="molecule type" value="Genomic_DNA"/>
</dbReference>
<evidence type="ECO:0008006" key="3">
    <source>
        <dbReference type="Google" id="ProtNLM"/>
    </source>
</evidence>
<dbReference type="Proteomes" id="UP001260872">
    <property type="component" value="Unassembled WGS sequence"/>
</dbReference>
<accession>A0ABU1FRE9</accession>
<proteinExistence type="predicted"/>
<reference evidence="2" key="1">
    <citation type="submission" date="2023-07" db="EMBL/GenBank/DDBJ databases">
        <title>Description of three actinobacteria isolated from air of manufacturing shop in a pharmaceutical factory.</title>
        <authorList>
            <person name="Zhang D.-F."/>
        </authorList>
    </citation>
    <scope>NUCLEOTIDE SEQUENCE [LARGE SCALE GENOMIC DNA]</scope>
    <source>
        <strain evidence="2">CCTCC AB 207010</strain>
    </source>
</reference>
<dbReference type="RefSeq" id="WP_310536615.1">
    <property type="nucleotide sequence ID" value="NZ_BAAAOC010000092.1"/>
</dbReference>
<dbReference type="InterPro" id="IPR011335">
    <property type="entry name" value="Restrct_endonuc-II-like"/>
</dbReference>
<organism evidence="1 2">
    <name type="scientific">Nesterenkonia flava</name>
    <dbReference type="NCBI Taxonomy" id="469799"/>
    <lineage>
        <taxon>Bacteria</taxon>
        <taxon>Bacillati</taxon>
        <taxon>Actinomycetota</taxon>
        <taxon>Actinomycetes</taxon>
        <taxon>Micrococcales</taxon>
        <taxon>Micrococcaceae</taxon>
        <taxon>Nesterenkonia</taxon>
    </lineage>
</organism>
<comment type="caution">
    <text evidence="1">The sequence shown here is derived from an EMBL/GenBank/DDBJ whole genome shotgun (WGS) entry which is preliminary data.</text>
</comment>
<gene>
    <name evidence="1" type="ORF">RH857_03620</name>
</gene>
<name>A0ABU1FRE9_9MICC</name>
<evidence type="ECO:0000313" key="1">
    <source>
        <dbReference type="EMBL" id="MDR5711230.1"/>
    </source>
</evidence>
<dbReference type="SUPFAM" id="SSF52980">
    <property type="entry name" value="Restriction endonuclease-like"/>
    <property type="match status" value="1"/>
</dbReference>
<evidence type="ECO:0000313" key="2">
    <source>
        <dbReference type="Proteomes" id="UP001260872"/>
    </source>
</evidence>